<dbReference type="PANTHER" id="PTHR34309">
    <property type="entry name" value="SLR1406 PROTEIN"/>
    <property type="match status" value="1"/>
</dbReference>
<organism evidence="1 2">
    <name type="scientific">Candidatus Litorirhabdus singularis</name>
    <dbReference type="NCBI Taxonomy" id="2518993"/>
    <lineage>
        <taxon>Bacteria</taxon>
        <taxon>Pseudomonadati</taxon>
        <taxon>Pseudomonadota</taxon>
        <taxon>Gammaproteobacteria</taxon>
        <taxon>Cellvibrionales</taxon>
        <taxon>Halieaceae</taxon>
        <taxon>Candidatus Litorirhabdus</taxon>
    </lineage>
</organism>
<protein>
    <submittedName>
        <fullName evidence="1">Heme-binding protein</fullName>
    </submittedName>
</protein>
<evidence type="ECO:0000313" key="2">
    <source>
        <dbReference type="Proteomes" id="UP001143362"/>
    </source>
</evidence>
<comment type="caution">
    <text evidence="1">The sequence shown here is derived from an EMBL/GenBank/DDBJ whole genome shotgun (WGS) entry which is preliminary data.</text>
</comment>
<dbReference type="Pfam" id="PF03928">
    <property type="entry name" value="HbpS-like"/>
    <property type="match status" value="1"/>
</dbReference>
<dbReference type="InterPro" id="IPR038084">
    <property type="entry name" value="PduO/GlcC-like_sf"/>
</dbReference>
<sequence length="142" mass="14320">MKLEATQSVISHQAAMVAVTAALEFASEQGWAISVAVVDSNGRLRAFAQMDGALLISEAGAVRKARTALVGLGSAELATALVADPPAMLAFAQLPDMSLLGGGLPILAQGQVIGAIGVGGASTAEQDVECATAALNYFSKLH</sequence>
<evidence type="ECO:0000313" key="1">
    <source>
        <dbReference type="EMBL" id="MCX2981901.1"/>
    </source>
</evidence>
<dbReference type="Gene3D" id="3.30.450.150">
    <property type="entry name" value="Haem-degrading domain"/>
    <property type="match status" value="1"/>
</dbReference>
<dbReference type="EMBL" id="SHNN01000002">
    <property type="protein sequence ID" value="MCX2981901.1"/>
    <property type="molecule type" value="Genomic_DNA"/>
</dbReference>
<proteinExistence type="predicted"/>
<reference evidence="1" key="1">
    <citation type="submission" date="2019-02" db="EMBL/GenBank/DDBJ databases">
        <authorList>
            <person name="Li S.-H."/>
        </authorList>
    </citation>
    <scope>NUCLEOTIDE SEQUENCE</scope>
    <source>
        <strain evidence="1">IMCC14734</strain>
    </source>
</reference>
<keyword evidence="2" id="KW-1185">Reference proteome</keyword>
<name>A0ABT3TJF3_9GAMM</name>
<dbReference type="PANTHER" id="PTHR34309:SF1">
    <property type="entry name" value="PROTEIN GLCG"/>
    <property type="match status" value="1"/>
</dbReference>
<dbReference type="SUPFAM" id="SSF143744">
    <property type="entry name" value="GlcG-like"/>
    <property type="match status" value="1"/>
</dbReference>
<accession>A0ABT3TJF3</accession>
<dbReference type="InterPro" id="IPR005624">
    <property type="entry name" value="PduO/GlcC-like"/>
</dbReference>
<gene>
    <name evidence="1" type="ORF">EYC98_13645</name>
</gene>
<dbReference type="Proteomes" id="UP001143362">
    <property type="component" value="Unassembled WGS sequence"/>
</dbReference>
<dbReference type="RefSeq" id="WP_279245896.1">
    <property type="nucleotide sequence ID" value="NZ_SHNN01000002.1"/>
</dbReference>
<dbReference type="InterPro" id="IPR052517">
    <property type="entry name" value="GlcG_carb_metab_protein"/>
</dbReference>